<protein>
    <submittedName>
        <fullName evidence="1">Uncharacterized protein</fullName>
    </submittedName>
</protein>
<evidence type="ECO:0000313" key="1">
    <source>
        <dbReference type="EnsemblPlants" id="PGSC0003DMT400092264"/>
    </source>
</evidence>
<evidence type="ECO:0000313" key="2">
    <source>
        <dbReference type="Proteomes" id="UP000011115"/>
    </source>
</evidence>
<dbReference type="AlphaFoldDB" id="M1DPF6"/>
<dbReference type="HOGENOM" id="CLU_031508_1_0_1"/>
<dbReference type="PaxDb" id="4113-PGSC0003DMT400092264"/>
<proteinExistence type="predicted"/>
<dbReference type="EnsemblPlants" id="PGSC0003DMT400092264">
    <property type="protein sequence ID" value="PGSC0003DMT400092264"/>
    <property type="gene ID" value="PGSC0003DMG400041835"/>
</dbReference>
<dbReference type="InParanoid" id="M1DPF6"/>
<sequence>MRAMDVRIMEIMGAMMIAMIKSRMRMRANIPKKNMRKMLNTARMVKIERKKALVVVPMMMPGHATLPTPRMNDEGKVIILYYIRSMRSMSLRLVKIRILTLVLIFTLVEVACMATLAQVKVIRGKRECATLKSKDTISYTSQGTSVINGGTHVPAKEPTIKGVMDALTGCSNIQGKEDLSCGHQGTIAKLNNFAITNEQSVTVSLSLSDPIDSLPHIDNVLVESVDTLVDPIDDRIDSSSNIDLYPPSVDIYEPQFGGTNKNVDHLIRSDSLCMSFVADPIACFAHRDHVLEGASKDDMCLFEGELACFTSSLVVDHSLFKYNILFDDNEITPSDVPSGVNHESSIVLDSYTCYNNPYGVKLFLPKDGNLFLEDESTLVGKECDEEEGGVCLPIPFSSWCVTIVNGQLGRRVGPHFGEDTGNFGVLSPGRQIRSAHRRTST</sequence>
<name>M1DPF6_SOLTU</name>
<reference evidence="1" key="2">
    <citation type="submission" date="2015-06" db="UniProtKB">
        <authorList>
            <consortium name="EnsemblPlants"/>
        </authorList>
    </citation>
    <scope>IDENTIFICATION</scope>
    <source>
        <strain evidence="1">DM1-3 516 R44</strain>
    </source>
</reference>
<dbReference type="Gramene" id="PGSC0003DMT400092264">
    <property type="protein sequence ID" value="PGSC0003DMT400092264"/>
    <property type="gene ID" value="PGSC0003DMG400041835"/>
</dbReference>
<dbReference type="Proteomes" id="UP000011115">
    <property type="component" value="Unassembled WGS sequence"/>
</dbReference>
<organism evidence="1 2">
    <name type="scientific">Solanum tuberosum</name>
    <name type="common">Potato</name>
    <dbReference type="NCBI Taxonomy" id="4113"/>
    <lineage>
        <taxon>Eukaryota</taxon>
        <taxon>Viridiplantae</taxon>
        <taxon>Streptophyta</taxon>
        <taxon>Embryophyta</taxon>
        <taxon>Tracheophyta</taxon>
        <taxon>Spermatophyta</taxon>
        <taxon>Magnoliopsida</taxon>
        <taxon>eudicotyledons</taxon>
        <taxon>Gunneridae</taxon>
        <taxon>Pentapetalae</taxon>
        <taxon>asterids</taxon>
        <taxon>lamiids</taxon>
        <taxon>Solanales</taxon>
        <taxon>Solanaceae</taxon>
        <taxon>Solanoideae</taxon>
        <taxon>Solaneae</taxon>
        <taxon>Solanum</taxon>
    </lineage>
</organism>
<accession>M1DPF6</accession>
<reference evidence="2" key="1">
    <citation type="journal article" date="2011" name="Nature">
        <title>Genome sequence and analysis of the tuber crop potato.</title>
        <authorList>
            <consortium name="The Potato Genome Sequencing Consortium"/>
        </authorList>
    </citation>
    <scope>NUCLEOTIDE SEQUENCE [LARGE SCALE GENOMIC DNA]</scope>
    <source>
        <strain evidence="2">cv. DM1-3 516 R44</strain>
    </source>
</reference>
<keyword evidence="2" id="KW-1185">Reference proteome</keyword>